<proteinExistence type="predicted"/>
<dbReference type="KEGG" id="rsz:108810728"/>
<dbReference type="GeneID" id="108810728"/>
<name>A0A6J0JRY2_RAPSA</name>
<accession>A0A6J0JRY2</accession>
<dbReference type="OrthoDB" id="994133at2759"/>
<organism evidence="2 3">
    <name type="scientific">Raphanus sativus</name>
    <name type="common">Radish</name>
    <name type="synonym">Raphanus raphanistrum var. sativus</name>
    <dbReference type="NCBI Taxonomy" id="3726"/>
    <lineage>
        <taxon>Eukaryota</taxon>
        <taxon>Viridiplantae</taxon>
        <taxon>Streptophyta</taxon>
        <taxon>Embryophyta</taxon>
        <taxon>Tracheophyta</taxon>
        <taxon>Spermatophyta</taxon>
        <taxon>Magnoliopsida</taxon>
        <taxon>eudicotyledons</taxon>
        <taxon>Gunneridae</taxon>
        <taxon>Pentapetalae</taxon>
        <taxon>rosids</taxon>
        <taxon>malvids</taxon>
        <taxon>Brassicales</taxon>
        <taxon>Brassicaceae</taxon>
        <taxon>Brassiceae</taxon>
        <taxon>Raphanus</taxon>
    </lineage>
</organism>
<sequence>MCSPPFSKSCMNRAHKTIFMTVYFVMILLVFSSCDAAARMGPIKVSEMEIVQTRSRSSRQYFAEGFRFKDRVFHISSKRGLVPPSGPSKRHNSVVNDLKH</sequence>
<dbReference type="AlphaFoldDB" id="A0A6J0JRY2"/>
<evidence type="ECO:0000313" key="2">
    <source>
        <dbReference type="Proteomes" id="UP000504610"/>
    </source>
</evidence>
<feature type="region of interest" description="Disordered" evidence="1">
    <location>
        <begin position="79"/>
        <end position="100"/>
    </location>
</feature>
<keyword evidence="2" id="KW-1185">Reference proteome</keyword>
<dbReference type="Proteomes" id="UP000504610">
    <property type="component" value="Chromosome 6"/>
</dbReference>
<gene>
    <name evidence="3" type="primary">LOC108810728</name>
</gene>
<reference evidence="3" key="2">
    <citation type="submission" date="2025-08" db="UniProtKB">
        <authorList>
            <consortium name="RefSeq"/>
        </authorList>
    </citation>
    <scope>IDENTIFICATION</scope>
    <source>
        <tissue evidence="3">Leaf</tissue>
    </source>
</reference>
<evidence type="ECO:0000313" key="3">
    <source>
        <dbReference type="RefSeq" id="XP_018438318.1"/>
    </source>
</evidence>
<dbReference type="RefSeq" id="XP_018438318.1">
    <property type="nucleotide sequence ID" value="XM_018582816.2"/>
</dbReference>
<evidence type="ECO:0000256" key="1">
    <source>
        <dbReference type="SAM" id="MobiDB-lite"/>
    </source>
</evidence>
<reference evidence="2" key="1">
    <citation type="journal article" date="2019" name="Database">
        <title>The radish genome database (RadishGD): an integrated information resource for radish genomics.</title>
        <authorList>
            <person name="Yu H.J."/>
            <person name="Baek S."/>
            <person name="Lee Y.J."/>
            <person name="Cho A."/>
            <person name="Mun J.H."/>
        </authorList>
    </citation>
    <scope>NUCLEOTIDE SEQUENCE [LARGE SCALE GENOMIC DNA]</scope>
    <source>
        <strain evidence="2">cv. WK10039</strain>
    </source>
</reference>
<protein>
    <submittedName>
        <fullName evidence="3">Protein IDA-LIKE 1-like</fullName>
    </submittedName>
</protein>